<dbReference type="EMBL" id="ACIP02000007">
    <property type="protein sequence ID" value="EEP27553.1"/>
    <property type="molecule type" value="Genomic_DNA"/>
</dbReference>
<evidence type="ECO:0000256" key="2">
    <source>
        <dbReference type="SAM" id="MobiDB-lite"/>
    </source>
</evidence>
<feature type="region of interest" description="Disordered" evidence="2">
    <location>
        <begin position="315"/>
        <end position="343"/>
    </location>
</feature>
<dbReference type="SUPFAM" id="SSF158499">
    <property type="entry name" value="DnaD domain-like"/>
    <property type="match status" value="2"/>
</dbReference>
<keyword evidence="5" id="KW-1185">Reference proteome</keyword>
<dbReference type="eggNOG" id="COG3935">
    <property type="taxonomic scope" value="Bacteria"/>
</dbReference>
<evidence type="ECO:0000313" key="4">
    <source>
        <dbReference type="EMBL" id="EEP27553.1"/>
    </source>
</evidence>
<feature type="domain" description="DnaB/C C-terminal" evidence="3">
    <location>
        <begin position="244"/>
        <end position="308"/>
    </location>
</feature>
<dbReference type="PIRSF" id="PIRSF033722">
    <property type="entry name" value="DnaD_CA_C3587_prd"/>
    <property type="match status" value="1"/>
</dbReference>
<sequence>MSDVKIHTSDGRQVTCVPNAFIDRYMRDANGEYVKVYLYLLRCLEDRHMDLSLPSIADHLDLTEKDVRRALSYWESVLILRLEYNAKDQLTGICMLNLQEKENVLFDADRMSDPVAPVIDPGTGKYPSINDRPAYSPEQINAFSADESVRELLYVAQTYFGRPLTHKEIETILYWKDSLHFSSELIEYLIEYCIDNNHSSIYYMDRIALSWAEKKILDPQEAKKQNEIRSSVYRTVMNEFGIKNRSMAASEQEHLQHWVCDLKFDEEIVAEACRRTISNISRPSFEYANSILNSWYRQGVSSRADIMQLNARYMEQKKTSSDSQKTGGQTQAGGGQTAASKKNRFHNFSQGNYDIAALEDALIKN</sequence>
<name>C4GDS4_9FIRM</name>
<dbReference type="Proteomes" id="UP000003494">
    <property type="component" value="Unassembled WGS sequence"/>
</dbReference>
<dbReference type="InterPro" id="IPR006343">
    <property type="entry name" value="DnaB/C_C"/>
</dbReference>
<dbReference type="NCBIfam" id="TIGR01446">
    <property type="entry name" value="DnaD_dom"/>
    <property type="match status" value="2"/>
</dbReference>
<dbReference type="AlphaFoldDB" id="C4GDS4"/>
<comment type="caution">
    <text evidence="4">The sequence shown here is derived from an EMBL/GenBank/DDBJ whole genome shotgun (WGS) entry which is preliminary data.</text>
</comment>
<evidence type="ECO:0000256" key="1">
    <source>
        <dbReference type="ARBA" id="ARBA00093462"/>
    </source>
</evidence>
<evidence type="ECO:0000313" key="5">
    <source>
        <dbReference type="Proteomes" id="UP000003494"/>
    </source>
</evidence>
<organism evidence="4 5">
    <name type="scientific">Shuttleworthella satelles DSM 14600</name>
    <dbReference type="NCBI Taxonomy" id="626523"/>
    <lineage>
        <taxon>Bacteria</taxon>
        <taxon>Bacillati</taxon>
        <taxon>Bacillota</taxon>
        <taxon>Clostridia</taxon>
        <taxon>Lachnospirales</taxon>
        <taxon>Lachnospiraceae</taxon>
        <taxon>Shuttleworthella</taxon>
    </lineage>
</organism>
<dbReference type="HOGENOM" id="CLU_050990_1_0_9"/>
<comment type="similarity">
    <text evidence="1">Belongs to the DnaB/DnaD family.</text>
</comment>
<protein>
    <submittedName>
        <fullName evidence="4">DnaD domain protein</fullName>
    </submittedName>
</protein>
<dbReference type="Gene3D" id="1.10.10.630">
    <property type="entry name" value="DnaD domain-like"/>
    <property type="match status" value="2"/>
</dbReference>
<dbReference type="InterPro" id="IPR034829">
    <property type="entry name" value="DnaD-like_sf"/>
</dbReference>
<proteinExistence type="inferred from homology"/>
<accession>C4GDS4</accession>
<dbReference type="Pfam" id="PF07261">
    <property type="entry name" value="DnaB_2"/>
    <property type="match status" value="2"/>
</dbReference>
<evidence type="ECO:0000259" key="3">
    <source>
        <dbReference type="Pfam" id="PF07261"/>
    </source>
</evidence>
<dbReference type="PANTHER" id="PTHR37293">
    <property type="entry name" value="PHAGE REPLICATION PROTEIN-RELATED"/>
    <property type="match status" value="1"/>
</dbReference>
<dbReference type="InterPro" id="IPR053162">
    <property type="entry name" value="DnaD"/>
</dbReference>
<gene>
    <name evidence="4" type="ORF">GCWU000342_02248</name>
</gene>
<feature type="domain" description="DnaB/C C-terminal" evidence="3">
    <location>
        <begin position="155"/>
        <end position="225"/>
    </location>
</feature>
<dbReference type="RefSeq" id="WP_006907224.1">
    <property type="nucleotide sequence ID" value="NZ_GG665867.1"/>
</dbReference>
<dbReference type="InterPro" id="IPR017019">
    <property type="entry name" value="DNA_replication_prd_bac"/>
</dbReference>
<dbReference type="STRING" id="626523.GCWU000342_02248"/>
<reference evidence="4" key="1">
    <citation type="submission" date="2009-04" db="EMBL/GenBank/DDBJ databases">
        <authorList>
            <person name="Weinstock G."/>
            <person name="Sodergren E."/>
            <person name="Clifton S."/>
            <person name="Fulton L."/>
            <person name="Fulton B."/>
            <person name="Courtney L."/>
            <person name="Fronick C."/>
            <person name="Harrison M."/>
            <person name="Strong C."/>
            <person name="Farmer C."/>
            <person name="Delahaunty K."/>
            <person name="Markovic C."/>
            <person name="Hall O."/>
            <person name="Minx P."/>
            <person name="Tomlinson C."/>
            <person name="Mitreva M."/>
            <person name="Nelson J."/>
            <person name="Hou S."/>
            <person name="Wollam A."/>
            <person name="Pepin K.H."/>
            <person name="Johnson M."/>
            <person name="Bhonagiri V."/>
            <person name="Nash W.E."/>
            <person name="Warren W."/>
            <person name="Chinwalla A."/>
            <person name="Mardis E.R."/>
            <person name="Wilson R.K."/>
        </authorList>
    </citation>
    <scope>NUCLEOTIDE SEQUENCE [LARGE SCALE GENOMIC DNA]</scope>
    <source>
        <strain evidence="4">DSM 14600</strain>
    </source>
</reference>
<dbReference type="PANTHER" id="PTHR37293:SF5">
    <property type="entry name" value="DNA REPLICATION PROTEIN"/>
    <property type="match status" value="1"/>
</dbReference>